<evidence type="ECO:0000313" key="4">
    <source>
        <dbReference type="Proteomes" id="UP000031620"/>
    </source>
</evidence>
<keyword evidence="3" id="KW-0645">Protease</keyword>
<protein>
    <submittedName>
        <fullName evidence="3">Zinc protease</fullName>
    </submittedName>
</protein>
<dbReference type="NCBIfam" id="NF047421">
    <property type="entry name" value="YfmH_fam"/>
    <property type="match status" value="1"/>
</dbReference>
<dbReference type="Proteomes" id="UP000031620">
    <property type="component" value="Chromosome"/>
</dbReference>
<dbReference type="SUPFAM" id="SSF63411">
    <property type="entry name" value="LuxS/MPP-like metallohydrolase"/>
    <property type="match status" value="2"/>
</dbReference>
<dbReference type="Pfam" id="PF05193">
    <property type="entry name" value="Peptidase_M16_C"/>
    <property type="match status" value="1"/>
</dbReference>
<dbReference type="GO" id="GO:0046872">
    <property type="term" value="F:metal ion binding"/>
    <property type="evidence" value="ECO:0007669"/>
    <property type="project" value="InterPro"/>
</dbReference>
<keyword evidence="3" id="KW-0378">Hydrolase</keyword>
<reference evidence="3 4" key="1">
    <citation type="submission" date="2014-11" db="EMBL/GenBank/DDBJ databases">
        <title>Complete genome sequence and analysis of Lactobacillus hokkaidonensis LOOC260T.</title>
        <authorList>
            <person name="Tanizawa Y."/>
            <person name="Tohno M."/>
            <person name="Kaminuma E."/>
            <person name="Nakamura Y."/>
            <person name="Arita M."/>
        </authorList>
    </citation>
    <scope>NUCLEOTIDE SEQUENCE [LARGE SCALE GENOMIC DNA]</scope>
    <source>
        <strain evidence="3 4">LOOC260</strain>
    </source>
</reference>
<organism evidence="3 4">
    <name type="scientific">Paucilactobacillus hokkaidonensis JCM 18461</name>
    <dbReference type="NCBI Taxonomy" id="1291742"/>
    <lineage>
        <taxon>Bacteria</taxon>
        <taxon>Bacillati</taxon>
        <taxon>Bacillota</taxon>
        <taxon>Bacilli</taxon>
        <taxon>Lactobacillales</taxon>
        <taxon>Lactobacillaceae</taxon>
        <taxon>Paucilactobacillus</taxon>
    </lineage>
</organism>
<dbReference type="STRING" id="1291742.LOOC260_115460"/>
<name>A0A0A1H008_9LACO</name>
<dbReference type="Gene3D" id="3.30.830.10">
    <property type="entry name" value="Metalloenzyme, LuxS/M16 peptidase-like"/>
    <property type="match status" value="2"/>
</dbReference>
<dbReference type="InterPro" id="IPR011765">
    <property type="entry name" value="Pept_M16_N"/>
</dbReference>
<sequence>MNEHHYQQLNETIYSQQLENGLWVQVLPKMGFHKTYAILTVDFGSIDRSFIPIGKDEPITVPDGVAHFLEHKMFEKEDHDAFDLFGQLGADSNAFTSFTQTSYLFSATEHVHESLDVLLDFVQSPYFSAKTVEKEKGIIGQEIKMYDDDPNWRLYFGLLGNLYPEDPMHIDIAGSVDSIAKITPQDLYTTYNTFYQPSNMNLFIVGNVDAQQTLDWIDKNQAAKSFDQSTEPQVEFELNDETGGDVIPFRTLEMDVNRPKVMVGVRGINVVQSGKAGLQYRLAVELLLDILFDDTSDNYLRLYNNETIDDSFSYNFEMQRSFHFAYFSSDTDQPERFSDEIISILEGATQQIDAAASQFENIKRAMLGRMISLLDSPEAIANHYSGKLFGGTNLLDEITSLAAVEIDDLYKIATDFIQSQGISVYQIVPKRN</sequence>
<evidence type="ECO:0000259" key="2">
    <source>
        <dbReference type="Pfam" id="PF05193"/>
    </source>
</evidence>
<proteinExistence type="predicted"/>
<dbReference type="PANTHER" id="PTHR11851:SF134">
    <property type="entry name" value="ZINC-DEPENDENT PROTEASE"/>
    <property type="match status" value="1"/>
</dbReference>
<dbReference type="GO" id="GO:0008233">
    <property type="term" value="F:peptidase activity"/>
    <property type="evidence" value="ECO:0007669"/>
    <property type="project" value="UniProtKB-KW"/>
</dbReference>
<dbReference type="InterPro" id="IPR007863">
    <property type="entry name" value="Peptidase_M16_C"/>
</dbReference>
<dbReference type="MEROPS" id="M16.A20"/>
<feature type="domain" description="Peptidase M16 N-terminal" evidence="1">
    <location>
        <begin position="63"/>
        <end position="151"/>
    </location>
</feature>
<dbReference type="InterPro" id="IPR011249">
    <property type="entry name" value="Metalloenz_LuxS/M16"/>
</dbReference>
<dbReference type="EMBL" id="AP014680">
    <property type="protein sequence ID" value="BAP86056.1"/>
    <property type="molecule type" value="Genomic_DNA"/>
</dbReference>
<accession>A0A0A1H008</accession>
<dbReference type="InterPro" id="IPR050361">
    <property type="entry name" value="MPP/UQCRC_Complex"/>
</dbReference>
<evidence type="ECO:0000259" key="1">
    <source>
        <dbReference type="Pfam" id="PF00675"/>
    </source>
</evidence>
<dbReference type="AlphaFoldDB" id="A0A0A1H008"/>
<dbReference type="HOGENOM" id="CLU_052317_0_0_9"/>
<dbReference type="Pfam" id="PF00675">
    <property type="entry name" value="Peptidase_M16"/>
    <property type="match status" value="1"/>
</dbReference>
<dbReference type="GO" id="GO:0006508">
    <property type="term" value="P:proteolysis"/>
    <property type="evidence" value="ECO:0007669"/>
    <property type="project" value="UniProtKB-KW"/>
</dbReference>
<feature type="domain" description="Peptidase M16 C-terminal" evidence="2">
    <location>
        <begin position="181"/>
        <end position="365"/>
    </location>
</feature>
<dbReference type="PANTHER" id="PTHR11851">
    <property type="entry name" value="METALLOPROTEASE"/>
    <property type="match status" value="1"/>
</dbReference>
<dbReference type="RefSeq" id="WP_041094098.1">
    <property type="nucleotide sequence ID" value="NZ_AP014680.1"/>
</dbReference>
<gene>
    <name evidence="3" type="ORF">LOOC260_115460</name>
</gene>
<dbReference type="KEGG" id="lho:LOOC260_115460"/>
<evidence type="ECO:0000313" key="3">
    <source>
        <dbReference type="EMBL" id="BAP86056.1"/>
    </source>
</evidence>